<evidence type="ECO:0000256" key="1">
    <source>
        <dbReference type="SAM" id="MobiDB-lite"/>
    </source>
</evidence>
<sequence>MGAGPISFDVPSLSNYSFKDGRFPTGAAQKGRAAGEEKVNTGGSQTDSQLSDVNGRLRLAGRVRVEARSVVQDWTQRGGGGGGGEHESAVFLKTAAGLVYHGSAAGRGA</sequence>
<proteinExistence type="predicted"/>
<dbReference type="EMBL" id="SRLO01001259">
    <property type="protein sequence ID" value="TNN39669.1"/>
    <property type="molecule type" value="Genomic_DNA"/>
</dbReference>
<comment type="caution">
    <text evidence="2">The sequence shown here is derived from an EMBL/GenBank/DDBJ whole genome shotgun (WGS) entry which is preliminary data.</text>
</comment>
<protein>
    <submittedName>
        <fullName evidence="2">Uncharacterized protein</fullName>
    </submittedName>
</protein>
<dbReference type="AlphaFoldDB" id="A0A4Z2FES9"/>
<gene>
    <name evidence="2" type="ORF">EYF80_050172</name>
</gene>
<accession>A0A4Z2FES9</accession>
<reference evidence="2 3" key="1">
    <citation type="submission" date="2019-03" db="EMBL/GenBank/DDBJ databases">
        <title>First draft genome of Liparis tanakae, snailfish: a comprehensive survey of snailfish specific genes.</title>
        <authorList>
            <person name="Kim W."/>
            <person name="Song I."/>
            <person name="Jeong J.-H."/>
            <person name="Kim D."/>
            <person name="Kim S."/>
            <person name="Ryu S."/>
            <person name="Song J.Y."/>
            <person name="Lee S.K."/>
        </authorList>
    </citation>
    <scope>NUCLEOTIDE SEQUENCE [LARGE SCALE GENOMIC DNA]</scope>
    <source>
        <tissue evidence="2">Muscle</tissue>
    </source>
</reference>
<dbReference type="Proteomes" id="UP000314294">
    <property type="component" value="Unassembled WGS sequence"/>
</dbReference>
<evidence type="ECO:0000313" key="2">
    <source>
        <dbReference type="EMBL" id="TNN39669.1"/>
    </source>
</evidence>
<feature type="region of interest" description="Disordered" evidence="1">
    <location>
        <begin position="22"/>
        <end position="50"/>
    </location>
</feature>
<name>A0A4Z2FES9_9TELE</name>
<keyword evidence="3" id="KW-1185">Reference proteome</keyword>
<evidence type="ECO:0000313" key="3">
    <source>
        <dbReference type="Proteomes" id="UP000314294"/>
    </source>
</evidence>
<feature type="compositionally biased region" description="Polar residues" evidence="1">
    <location>
        <begin position="41"/>
        <end position="50"/>
    </location>
</feature>
<organism evidence="2 3">
    <name type="scientific">Liparis tanakae</name>
    <name type="common">Tanaka's snailfish</name>
    <dbReference type="NCBI Taxonomy" id="230148"/>
    <lineage>
        <taxon>Eukaryota</taxon>
        <taxon>Metazoa</taxon>
        <taxon>Chordata</taxon>
        <taxon>Craniata</taxon>
        <taxon>Vertebrata</taxon>
        <taxon>Euteleostomi</taxon>
        <taxon>Actinopterygii</taxon>
        <taxon>Neopterygii</taxon>
        <taxon>Teleostei</taxon>
        <taxon>Neoteleostei</taxon>
        <taxon>Acanthomorphata</taxon>
        <taxon>Eupercaria</taxon>
        <taxon>Perciformes</taxon>
        <taxon>Cottioidei</taxon>
        <taxon>Cottales</taxon>
        <taxon>Liparidae</taxon>
        <taxon>Liparis</taxon>
    </lineage>
</organism>